<sequence length="51" mass="5552">MPYWTTLLIALGGLLLGGAYSLRKQEFPVWLQIGFVVCAVMAIVAGFLLLP</sequence>
<protein>
    <recommendedName>
        <fullName evidence="4">Amidotransferase</fullName>
    </recommendedName>
</protein>
<accession>A0A3D9L9R8</accession>
<keyword evidence="1" id="KW-0812">Transmembrane</keyword>
<keyword evidence="1" id="KW-1133">Transmembrane helix</keyword>
<dbReference type="Proteomes" id="UP000256727">
    <property type="component" value="Unassembled WGS sequence"/>
</dbReference>
<keyword evidence="3" id="KW-1185">Reference proteome</keyword>
<organism evidence="2 3">
    <name type="scientific">Citricoccus muralis</name>
    <dbReference type="NCBI Taxonomy" id="169134"/>
    <lineage>
        <taxon>Bacteria</taxon>
        <taxon>Bacillati</taxon>
        <taxon>Actinomycetota</taxon>
        <taxon>Actinomycetes</taxon>
        <taxon>Micrococcales</taxon>
        <taxon>Micrococcaceae</taxon>
        <taxon>Citricoccus</taxon>
    </lineage>
</organism>
<evidence type="ECO:0000313" key="3">
    <source>
        <dbReference type="Proteomes" id="UP000256727"/>
    </source>
</evidence>
<evidence type="ECO:0008006" key="4">
    <source>
        <dbReference type="Google" id="ProtNLM"/>
    </source>
</evidence>
<keyword evidence="1" id="KW-0472">Membrane</keyword>
<proteinExistence type="predicted"/>
<dbReference type="RefSeq" id="WP_170144506.1">
    <property type="nucleotide sequence ID" value="NZ_QREH01000001.1"/>
</dbReference>
<comment type="caution">
    <text evidence="2">The sequence shown here is derived from an EMBL/GenBank/DDBJ whole genome shotgun (WGS) entry which is preliminary data.</text>
</comment>
<name>A0A3D9L9R8_9MICC</name>
<dbReference type="EMBL" id="QREH01000001">
    <property type="protein sequence ID" value="REE02600.1"/>
    <property type="molecule type" value="Genomic_DNA"/>
</dbReference>
<gene>
    <name evidence="2" type="ORF">C8E99_0373</name>
</gene>
<evidence type="ECO:0000313" key="2">
    <source>
        <dbReference type="EMBL" id="REE02600.1"/>
    </source>
</evidence>
<dbReference type="AlphaFoldDB" id="A0A3D9L9R8"/>
<evidence type="ECO:0000256" key="1">
    <source>
        <dbReference type="SAM" id="Phobius"/>
    </source>
</evidence>
<feature type="transmembrane region" description="Helical" evidence="1">
    <location>
        <begin position="31"/>
        <end position="50"/>
    </location>
</feature>
<reference evidence="2 3" key="1">
    <citation type="submission" date="2018-07" db="EMBL/GenBank/DDBJ databases">
        <title>Sequencing the genomes of 1000 actinobacteria strains.</title>
        <authorList>
            <person name="Klenk H.-P."/>
        </authorList>
    </citation>
    <scope>NUCLEOTIDE SEQUENCE [LARGE SCALE GENOMIC DNA]</scope>
    <source>
        <strain evidence="2 3">DSM 14442</strain>
    </source>
</reference>